<organism evidence="5 6">
    <name type="scientific">Jiella pelagia</name>
    <dbReference type="NCBI Taxonomy" id="2986949"/>
    <lineage>
        <taxon>Bacteria</taxon>
        <taxon>Pseudomonadati</taxon>
        <taxon>Pseudomonadota</taxon>
        <taxon>Alphaproteobacteria</taxon>
        <taxon>Hyphomicrobiales</taxon>
        <taxon>Aurantimonadaceae</taxon>
        <taxon>Jiella</taxon>
    </lineage>
</organism>
<accession>A0ABY7BWW1</accession>
<dbReference type="Pfam" id="PF00990">
    <property type="entry name" value="GGDEF"/>
    <property type="match status" value="1"/>
</dbReference>
<evidence type="ECO:0000256" key="1">
    <source>
        <dbReference type="ARBA" id="ARBA00012528"/>
    </source>
</evidence>
<evidence type="ECO:0000256" key="3">
    <source>
        <dbReference type="SAM" id="Phobius"/>
    </source>
</evidence>
<sequence>MFKLRTFRDVLVYAALISLVAMLPTATFVHFTTAFLPQRAHAFAMLLAIGLPLVIAFPVSIVALRFLKIITDAVTKIEDFVKFDALTGVLARNYFMEATRQAFGAGGALLLVDADHFKRINDTHGHDLGDDALKLIGGVLSQTMPADGLVGRIGGEEFAVFLPLASREEAVAIAEAIRRALEERGRLVADRPVGITVSIGVAETASQPSLAALLKQADIQLYRAKTSGRNRVCASAEACEPDPVGPRRMRVAEFRTAGHLAASE</sequence>
<dbReference type="PANTHER" id="PTHR45138">
    <property type="entry name" value="REGULATORY COMPONENTS OF SENSORY TRANSDUCTION SYSTEM"/>
    <property type="match status" value="1"/>
</dbReference>
<keyword evidence="6" id="KW-1185">Reference proteome</keyword>
<feature type="domain" description="GGDEF" evidence="4">
    <location>
        <begin position="105"/>
        <end position="237"/>
    </location>
</feature>
<evidence type="ECO:0000259" key="4">
    <source>
        <dbReference type="PROSITE" id="PS50887"/>
    </source>
</evidence>
<dbReference type="InterPro" id="IPR000160">
    <property type="entry name" value="GGDEF_dom"/>
</dbReference>
<dbReference type="Gene3D" id="3.30.70.270">
    <property type="match status" value="1"/>
</dbReference>
<dbReference type="EMBL" id="CP114029">
    <property type="protein sequence ID" value="WAP68193.1"/>
    <property type="molecule type" value="Genomic_DNA"/>
</dbReference>
<proteinExistence type="predicted"/>
<name>A0ABY7BWW1_9HYPH</name>
<keyword evidence="3" id="KW-0812">Transmembrane</keyword>
<comment type="catalytic activity">
    <reaction evidence="2">
        <text>2 GTP = 3',3'-c-di-GMP + 2 diphosphate</text>
        <dbReference type="Rhea" id="RHEA:24898"/>
        <dbReference type="ChEBI" id="CHEBI:33019"/>
        <dbReference type="ChEBI" id="CHEBI:37565"/>
        <dbReference type="ChEBI" id="CHEBI:58805"/>
        <dbReference type="EC" id="2.7.7.65"/>
    </reaction>
</comment>
<dbReference type="SUPFAM" id="SSF55073">
    <property type="entry name" value="Nucleotide cyclase"/>
    <property type="match status" value="1"/>
</dbReference>
<reference evidence="5" key="1">
    <citation type="submission" date="2022-12" db="EMBL/GenBank/DDBJ databases">
        <title>Jiella pelagia sp. nov., isolated from phosphonate enriched culture of Northwest Pacific surface seawater.</title>
        <authorList>
            <person name="Shin D.Y."/>
            <person name="Hwang C.Y."/>
        </authorList>
    </citation>
    <scope>NUCLEOTIDE SEQUENCE</scope>
    <source>
        <strain evidence="5">HL-NP1</strain>
    </source>
</reference>
<dbReference type="PANTHER" id="PTHR45138:SF9">
    <property type="entry name" value="DIGUANYLATE CYCLASE DGCM-RELATED"/>
    <property type="match status" value="1"/>
</dbReference>
<feature type="transmembrane region" description="Helical" evidence="3">
    <location>
        <begin position="12"/>
        <end position="36"/>
    </location>
</feature>
<gene>
    <name evidence="5" type="ORF">OH818_22920</name>
</gene>
<dbReference type="PROSITE" id="PS50887">
    <property type="entry name" value="GGDEF"/>
    <property type="match status" value="1"/>
</dbReference>
<dbReference type="RefSeq" id="WP_268880666.1">
    <property type="nucleotide sequence ID" value="NZ_CP114029.1"/>
</dbReference>
<dbReference type="SMART" id="SM00267">
    <property type="entry name" value="GGDEF"/>
    <property type="match status" value="1"/>
</dbReference>
<protein>
    <recommendedName>
        <fullName evidence="1">diguanylate cyclase</fullName>
        <ecNumber evidence="1">2.7.7.65</ecNumber>
    </recommendedName>
</protein>
<dbReference type="InterPro" id="IPR050469">
    <property type="entry name" value="Diguanylate_Cyclase"/>
</dbReference>
<evidence type="ECO:0000313" key="5">
    <source>
        <dbReference type="EMBL" id="WAP68193.1"/>
    </source>
</evidence>
<keyword evidence="3" id="KW-1133">Transmembrane helix</keyword>
<dbReference type="CDD" id="cd01949">
    <property type="entry name" value="GGDEF"/>
    <property type="match status" value="1"/>
</dbReference>
<dbReference type="Proteomes" id="UP001164020">
    <property type="component" value="Chromosome"/>
</dbReference>
<dbReference type="InterPro" id="IPR043128">
    <property type="entry name" value="Rev_trsase/Diguanyl_cyclase"/>
</dbReference>
<dbReference type="InterPro" id="IPR029787">
    <property type="entry name" value="Nucleotide_cyclase"/>
</dbReference>
<evidence type="ECO:0000256" key="2">
    <source>
        <dbReference type="ARBA" id="ARBA00034247"/>
    </source>
</evidence>
<keyword evidence="3" id="KW-0472">Membrane</keyword>
<evidence type="ECO:0000313" key="6">
    <source>
        <dbReference type="Proteomes" id="UP001164020"/>
    </source>
</evidence>
<dbReference type="NCBIfam" id="TIGR00254">
    <property type="entry name" value="GGDEF"/>
    <property type="match status" value="1"/>
</dbReference>
<feature type="transmembrane region" description="Helical" evidence="3">
    <location>
        <begin position="42"/>
        <end position="67"/>
    </location>
</feature>
<dbReference type="EC" id="2.7.7.65" evidence="1"/>